<reference evidence="1 2" key="1">
    <citation type="submission" date="2019-11" db="EMBL/GenBank/DDBJ databases">
        <title>Whole-genome sequence of a Rhodoblastus acidophilus DSM 142.</title>
        <authorList>
            <person name="Kyndt J.A."/>
            <person name="Meyer T.E."/>
        </authorList>
    </citation>
    <scope>NUCLEOTIDE SEQUENCE [LARGE SCALE GENOMIC DNA]</scope>
    <source>
        <strain evidence="1 2">DSM 142</strain>
    </source>
</reference>
<comment type="caution">
    <text evidence="1">The sequence shown here is derived from an EMBL/GenBank/DDBJ whole genome shotgun (WGS) entry which is preliminary data.</text>
</comment>
<protein>
    <submittedName>
        <fullName evidence="1">Uncharacterized protein</fullName>
    </submittedName>
</protein>
<name>A0A6N8DQL9_RHOAC</name>
<sequence length="88" mass="10001">MSVIRTPDRREIARTEQGSLSYGVAAVRLNAIAWPCRNQGRRDHHGRMSRASGFADDSLERNGLRVARLSTPMERPMPSLIWISNQRL</sequence>
<gene>
    <name evidence="1" type="ORF">GJ654_12700</name>
</gene>
<evidence type="ECO:0000313" key="2">
    <source>
        <dbReference type="Proteomes" id="UP000439113"/>
    </source>
</evidence>
<dbReference type="Proteomes" id="UP000439113">
    <property type="component" value="Unassembled WGS sequence"/>
</dbReference>
<proteinExistence type="predicted"/>
<dbReference type="EMBL" id="WNKS01000011">
    <property type="protein sequence ID" value="MTV31845.1"/>
    <property type="molecule type" value="Genomic_DNA"/>
</dbReference>
<accession>A0A6N8DQL9</accession>
<evidence type="ECO:0000313" key="1">
    <source>
        <dbReference type="EMBL" id="MTV31845.1"/>
    </source>
</evidence>
<organism evidence="1 2">
    <name type="scientific">Rhodoblastus acidophilus</name>
    <name type="common">Rhodopseudomonas acidophila</name>
    <dbReference type="NCBI Taxonomy" id="1074"/>
    <lineage>
        <taxon>Bacteria</taxon>
        <taxon>Pseudomonadati</taxon>
        <taxon>Pseudomonadota</taxon>
        <taxon>Alphaproteobacteria</taxon>
        <taxon>Hyphomicrobiales</taxon>
        <taxon>Rhodoblastaceae</taxon>
        <taxon>Rhodoblastus</taxon>
    </lineage>
</organism>
<dbReference type="AlphaFoldDB" id="A0A6N8DQL9"/>